<dbReference type="Proteomes" id="UP001392318">
    <property type="component" value="Unassembled WGS sequence"/>
</dbReference>
<proteinExistence type="predicted"/>
<protein>
    <submittedName>
        <fullName evidence="1">Uncharacterized protein</fullName>
    </submittedName>
</protein>
<name>A0ACC6RWH8_9BURK</name>
<gene>
    <name evidence="1" type="ORF">VSR83_39555</name>
</gene>
<evidence type="ECO:0000313" key="1">
    <source>
        <dbReference type="EMBL" id="MEM5406026.1"/>
    </source>
</evidence>
<dbReference type="EMBL" id="JAYMRU010000054">
    <property type="protein sequence ID" value="MEM5406026.1"/>
    <property type="molecule type" value="Genomic_DNA"/>
</dbReference>
<evidence type="ECO:0000313" key="2">
    <source>
        <dbReference type="Proteomes" id="UP001392318"/>
    </source>
</evidence>
<comment type="caution">
    <text evidence="1">The sequence shown here is derived from an EMBL/GenBank/DDBJ whole genome shotgun (WGS) entry which is preliminary data.</text>
</comment>
<sequence>MPDLFFVSRQTHLQTATEIAPGGWARGYDDYTVKRLNGGDPWWIVIEQAIELERLRINPQLPSRWKASFLFTSLEDAMRTATSKYWGKQQLLLWSAEICDPSAPRHIGDADLFRDFEGLLSAGLRAGEGILVD</sequence>
<organism evidence="1 2">
    <name type="scientific">Paraburkholderia unamae</name>
    <dbReference type="NCBI Taxonomy" id="219649"/>
    <lineage>
        <taxon>Bacteria</taxon>
        <taxon>Pseudomonadati</taxon>
        <taxon>Pseudomonadota</taxon>
        <taxon>Betaproteobacteria</taxon>
        <taxon>Burkholderiales</taxon>
        <taxon>Burkholderiaceae</taxon>
        <taxon>Paraburkholderia</taxon>
    </lineage>
</organism>
<reference evidence="1" key="1">
    <citation type="submission" date="2024-01" db="EMBL/GenBank/DDBJ databases">
        <title>The diversity of rhizobia nodulating Mimosa spp. in eleven states of Brazil covering several biomes is determined by host plant, location, and edaphic factors.</title>
        <authorList>
            <person name="Rouws L."/>
            <person name="Barauna A."/>
            <person name="Beukes C."/>
            <person name="De Faria S.M."/>
            <person name="Gross E."/>
            <person name="Dos Reis Junior F.B."/>
            <person name="Simon M."/>
            <person name="Maluk M."/>
            <person name="Odee D.W."/>
            <person name="Kenicer G."/>
            <person name="Young J.P.W."/>
            <person name="Reis V.M."/>
            <person name="Zilli J."/>
            <person name="James E.K."/>
        </authorList>
    </citation>
    <scope>NUCLEOTIDE SEQUENCE</scope>
    <source>
        <strain evidence="1">JPY452</strain>
    </source>
</reference>
<accession>A0ACC6RWH8</accession>
<keyword evidence="2" id="KW-1185">Reference proteome</keyword>